<feature type="compositionally biased region" description="Polar residues" evidence="1">
    <location>
        <begin position="76"/>
        <end position="102"/>
    </location>
</feature>
<comment type="caution">
    <text evidence="2">The sequence shown here is derived from an EMBL/GenBank/DDBJ whole genome shotgun (WGS) entry which is preliminary data.</text>
</comment>
<dbReference type="AlphaFoldDB" id="A0A1Y2E830"/>
<dbReference type="Proteomes" id="UP000193689">
    <property type="component" value="Unassembled WGS sequence"/>
</dbReference>
<dbReference type="InParanoid" id="A0A1Y2E830"/>
<gene>
    <name evidence="2" type="ORF">BCR38DRAFT_163354</name>
</gene>
<sequence>MGCCRKNRVTHHPAPLATWTPTSLSITNAPYHQTQSSNNHHHPRLHQGGCHGGPLARWFRARQERKQAQRDHDQAMNPQATVSGQEQSTSPAPMYRSSSTLQGDEKRNINESRTELIDSEPRDTRAVDMEHDVGRHEFHSVSSGLPTYSMVERSEKRG</sequence>
<keyword evidence="3" id="KW-1185">Reference proteome</keyword>
<organism evidence="2 3">
    <name type="scientific">Pseudomassariella vexata</name>
    <dbReference type="NCBI Taxonomy" id="1141098"/>
    <lineage>
        <taxon>Eukaryota</taxon>
        <taxon>Fungi</taxon>
        <taxon>Dikarya</taxon>
        <taxon>Ascomycota</taxon>
        <taxon>Pezizomycotina</taxon>
        <taxon>Sordariomycetes</taxon>
        <taxon>Xylariomycetidae</taxon>
        <taxon>Amphisphaeriales</taxon>
        <taxon>Pseudomassariaceae</taxon>
        <taxon>Pseudomassariella</taxon>
    </lineage>
</organism>
<evidence type="ECO:0000313" key="2">
    <source>
        <dbReference type="EMBL" id="ORY67710.1"/>
    </source>
</evidence>
<feature type="region of interest" description="Disordered" evidence="1">
    <location>
        <begin position="28"/>
        <end position="158"/>
    </location>
</feature>
<evidence type="ECO:0000313" key="3">
    <source>
        <dbReference type="Proteomes" id="UP000193689"/>
    </source>
</evidence>
<evidence type="ECO:0000256" key="1">
    <source>
        <dbReference type="SAM" id="MobiDB-lite"/>
    </source>
</evidence>
<reference evidence="2 3" key="1">
    <citation type="submission" date="2016-07" db="EMBL/GenBank/DDBJ databases">
        <title>Pervasive Adenine N6-methylation of Active Genes in Fungi.</title>
        <authorList>
            <consortium name="DOE Joint Genome Institute"/>
            <person name="Mondo S.J."/>
            <person name="Dannebaum R.O."/>
            <person name="Kuo R.C."/>
            <person name="Labutti K."/>
            <person name="Haridas S."/>
            <person name="Kuo A."/>
            <person name="Salamov A."/>
            <person name="Ahrendt S.R."/>
            <person name="Lipzen A."/>
            <person name="Sullivan W."/>
            <person name="Andreopoulos W.B."/>
            <person name="Clum A."/>
            <person name="Lindquist E."/>
            <person name="Daum C."/>
            <person name="Ramamoorthy G.K."/>
            <person name="Gryganskyi A."/>
            <person name="Culley D."/>
            <person name="Magnuson J.K."/>
            <person name="James T.Y."/>
            <person name="O'Malley M.A."/>
            <person name="Stajich J.E."/>
            <person name="Spatafora J.W."/>
            <person name="Visel A."/>
            <person name="Grigoriev I.V."/>
        </authorList>
    </citation>
    <scope>NUCLEOTIDE SEQUENCE [LARGE SCALE GENOMIC DNA]</scope>
    <source>
        <strain evidence="2 3">CBS 129021</strain>
    </source>
</reference>
<feature type="compositionally biased region" description="Polar residues" evidence="1">
    <location>
        <begin position="28"/>
        <end position="38"/>
    </location>
</feature>
<dbReference type="GeneID" id="63770008"/>
<feature type="compositionally biased region" description="Basic and acidic residues" evidence="1">
    <location>
        <begin position="103"/>
        <end position="139"/>
    </location>
</feature>
<dbReference type="RefSeq" id="XP_040718334.1">
    <property type="nucleotide sequence ID" value="XM_040853796.1"/>
</dbReference>
<feature type="compositionally biased region" description="Basic and acidic residues" evidence="1">
    <location>
        <begin position="61"/>
        <end position="74"/>
    </location>
</feature>
<proteinExistence type="predicted"/>
<accession>A0A1Y2E830</accession>
<feature type="compositionally biased region" description="Basic residues" evidence="1">
    <location>
        <begin position="1"/>
        <end position="11"/>
    </location>
</feature>
<feature type="region of interest" description="Disordered" evidence="1">
    <location>
        <begin position="1"/>
        <end position="20"/>
    </location>
</feature>
<protein>
    <submittedName>
        <fullName evidence="2">Uncharacterized protein</fullName>
    </submittedName>
</protein>
<dbReference type="EMBL" id="MCFJ01000004">
    <property type="protein sequence ID" value="ORY67710.1"/>
    <property type="molecule type" value="Genomic_DNA"/>
</dbReference>
<name>A0A1Y2E830_9PEZI</name>